<evidence type="ECO:0000313" key="9">
    <source>
        <dbReference type="EMBL" id="KAF5822487.1"/>
    </source>
</evidence>
<reference evidence="10" key="2">
    <citation type="submission" date="2017-02" db="EMBL/GenBank/DDBJ databases">
        <title>Sunflower complete genome.</title>
        <authorList>
            <person name="Langlade N."/>
            <person name="Munos S."/>
        </authorList>
    </citation>
    <scope>NUCLEOTIDE SEQUENCE [LARGE SCALE GENOMIC DNA]</scope>
    <source>
        <tissue evidence="10">Leaves</tissue>
    </source>
</reference>
<keyword evidence="11" id="KW-1185">Reference proteome</keyword>
<dbReference type="AlphaFoldDB" id="A0A251UVG7"/>
<evidence type="ECO:0000259" key="8">
    <source>
        <dbReference type="PROSITE" id="PS50089"/>
    </source>
</evidence>
<dbReference type="GO" id="GO:0008270">
    <property type="term" value="F:zinc ion binding"/>
    <property type="evidence" value="ECO:0007669"/>
    <property type="project" value="UniProtKB-KW"/>
</dbReference>
<dbReference type="SMART" id="SM00184">
    <property type="entry name" value="RING"/>
    <property type="match status" value="1"/>
</dbReference>
<comment type="function">
    <text evidence="6">E3 ubiquitin-protein ligase.</text>
</comment>
<dbReference type="Gene3D" id="3.30.40.10">
    <property type="entry name" value="Zinc/RING finger domain, C3HC4 (zinc finger)"/>
    <property type="match status" value="1"/>
</dbReference>
<comment type="pathway">
    <text evidence="2 6">Protein modification; protein ubiquitination.</text>
</comment>
<dbReference type="STRING" id="4232.A0A251UVG7"/>
<evidence type="ECO:0000256" key="3">
    <source>
        <dbReference type="ARBA" id="ARBA00022679"/>
    </source>
</evidence>
<dbReference type="Pfam" id="PF14634">
    <property type="entry name" value="zf-RING_5"/>
    <property type="match status" value="1"/>
</dbReference>
<feature type="compositionally biased region" description="Pro residues" evidence="7">
    <location>
        <begin position="17"/>
        <end position="27"/>
    </location>
</feature>
<feature type="domain" description="RING-type" evidence="8">
    <location>
        <begin position="112"/>
        <end position="153"/>
    </location>
</feature>
<comment type="domain">
    <text evidence="6">The RING-type zinc finger domain is responsible for E3 ligase activity.</text>
</comment>
<reference evidence="9 11" key="1">
    <citation type="journal article" date="2017" name="Nature">
        <title>The sunflower genome provides insights into oil metabolism, flowering and Asterid evolution.</title>
        <authorList>
            <person name="Badouin H."/>
            <person name="Gouzy J."/>
            <person name="Grassa C.J."/>
            <person name="Murat F."/>
            <person name="Staton S.E."/>
            <person name="Cottret L."/>
            <person name="Lelandais-Briere C."/>
            <person name="Owens G.L."/>
            <person name="Carrere S."/>
            <person name="Mayjonade B."/>
            <person name="Legrand L."/>
            <person name="Gill N."/>
            <person name="Kane N.C."/>
            <person name="Bowers J.E."/>
            <person name="Hubner S."/>
            <person name="Bellec A."/>
            <person name="Berard A."/>
            <person name="Berges H."/>
            <person name="Blanchet N."/>
            <person name="Boniface M.C."/>
            <person name="Brunel D."/>
            <person name="Catrice O."/>
            <person name="Chaidir N."/>
            <person name="Claudel C."/>
            <person name="Donnadieu C."/>
            <person name="Faraut T."/>
            <person name="Fievet G."/>
            <person name="Helmstetter N."/>
            <person name="King M."/>
            <person name="Knapp S.J."/>
            <person name="Lai Z."/>
            <person name="Le Paslier M.C."/>
            <person name="Lippi Y."/>
            <person name="Lorenzon L."/>
            <person name="Mandel J.R."/>
            <person name="Marage G."/>
            <person name="Marchand G."/>
            <person name="Marquand E."/>
            <person name="Bret-Mestries E."/>
            <person name="Morien E."/>
            <person name="Nambeesan S."/>
            <person name="Nguyen T."/>
            <person name="Pegot-Espagnet P."/>
            <person name="Pouilly N."/>
            <person name="Raftis F."/>
            <person name="Sallet E."/>
            <person name="Schiex T."/>
            <person name="Thomas J."/>
            <person name="Vandecasteele C."/>
            <person name="Vares D."/>
            <person name="Vear F."/>
            <person name="Vautrin S."/>
            <person name="Crespi M."/>
            <person name="Mangin B."/>
            <person name="Burke J.M."/>
            <person name="Salse J."/>
            <person name="Munos S."/>
            <person name="Vincourt P."/>
            <person name="Rieseberg L.H."/>
            <person name="Langlade N.B."/>
        </authorList>
    </citation>
    <scope>NUCLEOTIDE SEQUENCE [LARGE SCALE GENOMIC DNA]</scope>
    <source>
        <strain evidence="11">cv. SF193</strain>
        <tissue evidence="9">Leaves</tissue>
    </source>
</reference>
<dbReference type="Proteomes" id="UP000215914">
    <property type="component" value="Chromosome 4"/>
</dbReference>
<dbReference type="PROSITE" id="PS50089">
    <property type="entry name" value="ZF_RING_2"/>
    <property type="match status" value="1"/>
</dbReference>
<dbReference type="GO" id="GO:0005789">
    <property type="term" value="C:endoplasmic reticulum membrane"/>
    <property type="evidence" value="ECO:0007669"/>
    <property type="project" value="UniProtKB-SubCell"/>
</dbReference>
<dbReference type="InterPro" id="IPR045103">
    <property type="entry name" value="RNF5/RNF185-like"/>
</dbReference>
<evidence type="ECO:0000256" key="4">
    <source>
        <dbReference type="ARBA" id="ARBA00022786"/>
    </source>
</evidence>
<sequence>MGDLFMNPDPNQTPVADPSPPSTPATTPPGFGLFLANHETPRCPIEDRIRFAVRVSARQPQTSVNEPVVGVNTGVNTGDRFKNHKRDITHVAKALGMDVDGNKTHDGMLFDCNMCLKMAKDPILTCCGHLFCWGCFYQVPYVDSVSKECPVCSGEVIDSNVTPVYGSGNGKDSGGMQMGSGVRIPPRPQARRVESFAEESSFISSVVEAVRRIRSARENADASSIVVHASEAQMNAAGSTGLRLGGLAADGDVEVDRAVSGSRRRRRRRR</sequence>
<dbReference type="PANTHER" id="PTHR12313">
    <property type="entry name" value="E3 UBIQUITIN-PROTEIN LIGASE RNF5-RELATED"/>
    <property type="match status" value="1"/>
</dbReference>
<dbReference type="SUPFAM" id="SSF57850">
    <property type="entry name" value="RING/U-box"/>
    <property type="match status" value="1"/>
</dbReference>
<evidence type="ECO:0000256" key="6">
    <source>
        <dbReference type="RuleBase" id="RU369090"/>
    </source>
</evidence>
<gene>
    <name evidence="10" type="ORF">HannXRQ_Chr04g0098941</name>
    <name evidence="9" type="ORF">HanXRQr2_Chr01g0027101</name>
</gene>
<evidence type="ECO:0000256" key="5">
    <source>
        <dbReference type="PROSITE-ProRule" id="PRU00175"/>
    </source>
</evidence>
<dbReference type="GO" id="GO:0006511">
    <property type="term" value="P:ubiquitin-dependent protein catabolic process"/>
    <property type="evidence" value="ECO:0000318"/>
    <property type="project" value="GO_Central"/>
</dbReference>
<dbReference type="EC" id="2.3.2.27" evidence="6"/>
<evidence type="ECO:0000256" key="1">
    <source>
        <dbReference type="ARBA" id="ARBA00000900"/>
    </source>
</evidence>
<comment type="subcellular location">
    <subcellularLocation>
        <location evidence="6">Endoplasmic reticulum membrane</location>
        <topology evidence="6">Single-pass type IV membrane protein</topology>
    </subcellularLocation>
</comment>
<proteinExistence type="predicted"/>
<protein>
    <recommendedName>
        <fullName evidence="6">E3 ubiquitin-protein ligase RMA</fullName>
        <ecNumber evidence="6">2.3.2.27</ecNumber>
    </recommendedName>
    <alternativeName>
        <fullName evidence="6">Protein RING membrane-anchor</fullName>
    </alternativeName>
    <alternativeName>
        <fullName evidence="6">RING-type E3 ubiquitin transferase RMA</fullName>
    </alternativeName>
</protein>
<dbReference type="EMBL" id="MNCJ02000316">
    <property type="protein sequence ID" value="KAF5822487.1"/>
    <property type="molecule type" value="Genomic_DNA"/>
</dbReference>
<dbReference type="InParanoid" id="A0A251UVG7"/>
<dbReference type="GO" id="GO:0044390">
    <property type="term" value="F:ubiquitin-like protein conjugating enzyme binding"/>
    <property type="evidence" value="ECO:0000318"/>
    <property type="project" value="GO_Central"/>
</dbReference>
<evidence type="ECO:0000313" key="11">
    <source>
        <dbReference type="Proteomes" id="UP000215914"/>
    </source>
</evidence>
<feature type="region of interest" description="Disordered" evidence="7">
    <location>
        <begin position="1"/>
        <end position="31"/>
    </location>
</feature>
<evidence type="ECO:0000256" key="7">
    <source>
        <dbReference type="SAM" id="MobiDB-lite"/>
    </source>
</evidence>
<dbReference type="EMBL" id="CM007893">
    <property type="protein sequence ID" value="OTG27338.1"/>
    <property type="molecule type" value="Genomic_DNA"/>
</dbReference>
<keyword evidence="6" id="KW-0862">Zinc</keyword>
<dbReference type="InterPro" id="IPR013083">
    <property type="entry name" value="Znf_RING/FYVE/PHD"/>
</dbReference>
<dbReference type="UniPathway" id="UPA00143"/>
<keyword evidence="5 6" id="KW-0863">Zinc-finger</keyword>
<dbReference type="GO" id="GO:0016567">
    <property type="term" value="P:protein ubiquitination"/>
    <property type="evidence" value="ECO:0007669"/>
    <property type="project" value="UniProtKB-UniPathway"/>
</dbReference>
<reference evidence="9" key="3">
    <citation type="submission" date="2020-06" db="EMBL/GenBank/DDBJ databases">
        <title>Helianthus annuus Genome sequencing and assembly Release 2.</title>
        <authorList>
            <person name="Gouzy J."/>
            <person name="Langlade N."/>
            <person name="Munos S."/>
        </authorList>
    </citation>
    <scope>NUCLEOTIDE SEQUENCE</scope>
    <source>
        <tissue evidence="9">Leaves</tissue>
    </source>
</reference>
<dbReference type="GO" id="GO:0061630">
    <property type="term" value="F:ubiquitin protein ligase activity"/>
    <property type="evidence" value="ECO:0000318"/>
    <property type="project" value="GO_Central"/>
</dbReference>
<keyword evidence="6" id="KW-0479">Metal-binding</keyword>
<organism evidence="10 11">
    <name type="scientific">Helianthus annuus</name>
    <name type="common">Common sunflower</name>
    <dbReference type="NCBI Taxonomy" id="4232"/>
    <lineage>
        <taxon>Eukaryota</taxon>
        <taxon>Viridiplantae</taxon>
        <taxon>Streptophyta</taxon>
        <taxon>Embryophyta</taxon>
        <taxon>Tracheophyta</taxon>
        <taxon>Spermatophyta</taxon>
        <taxon>Magnoliopsida</taxon>
        <taxon>eudicotyledons</taxon>
        <taxon>Gunneridae</taxon>
        <taxon>Pentapetalae</taxon>
        <taxon>asterids</taxon>
        <taxon>campanulids</taxon>
        <taxon>Asterales</taxon>
        <taxon>Asteraceae</taxon>
        <taxon>Asteroideae</taxon>
        <taxon>Heliantheae alliance</taxon>
        <taxon>Heliantheae</taxon>
        <taxon>Helianthus</taxon>
    </lineage>
</organism>
<dbReference type="OrthoDB" id="6270329at2759"/>
<comment type="catalytic activity">
    <reaction evidence="1 6">
        <text>S-ubiquitinyl-[E2 ubiquitin-conjugating enzyme]-L-cysteine + [acceptor protein]-L-lysine = [E2 ubiquitin-conjugating enzyme]-L-cysteine + N(6)-ubiquitinyl-[acceptor protein]-L-lysine.</text>
        <dbReference type="EC" id="2.3.2.27"/>
    </reaction>
</comment>
<evidence type="ECO:0000256" key="2">
    <source>
        <dbReference type="ARBA" id="ARBA00004906"/>
    </source>
</evidence>
<keyword evidence="6" id="KW-0256">Endoplasmic reticulum</keyword>
<name>A0A251UVG7_HELAN</name>
<dbReference type="Gramene" id="mRNA:HanXRQr2_Chr01g0027101">
    <property type="protein sequence ID" value="CDS:HanXRQr2_Chr01g0027101.1"/>
    <property type="gene ID" value="HanXRQr2_Chr01g0027101"/>
</dbReference>
<dbReference type="InterPro" id="IPR001841">
    <property type="entry name" value="Znf_RING"/>
</dbReference>
<evidence type="ECO:0000313" key="10">
    <source>
        <dbReference type="EMBL" id="OTG27338.1"/>
    </source>
</evidence>
<dbReference type="GO" id="GO:0036503">
    <property type="term" value="P:ERAD pathway"/>
    <property type="evidence" value="ECO:0000318"/>
    <property type="project" value="GO_Central"/>
</dbReference>
<keyword evidence="4 6" id="KW-0833">Ubl conjugation pathway</keyword>
<keyword evidence="3 6" id="KW-0808">Transferase</keyword>
<accession>A0A251UVG7</accession>